<keyword evidence="2" id="KW-0472">Membrane</keyword>
<evidence type="ECO:0000256" key="2">
    <source>
        <dbReference type="SAM" id="Phobius"/>
    </source>
</evidence>
<dbReference type="AlphaFoldDB" id="A9NKY1"/>
<dbReference type="EMBL" id="EF081912">
    <property type="protein sequence ID" value="ABK21292.1"/>
    <property type="molecule type" value="mRNA"/>
</dbReference>
<name>A9NKY1_PICSI</name>
<evidence type="ECO:0008006" key="4">
    <source>
        <dbReference type="Google" id="ProtNLM"/>
    </source>
</evidence>
<feature type="region of interest" description="Disordered" evidence="1">
    <location>
        <begin position="141"/>
        <end position="164"/>
    </location>
</feature>
<evidence type="ECO:0000256" key="1">
    <source>
        <dbReference type="SAM" id="MobiDB-lite"/>
    </source>
</evidence>
<dbReference type="PANTHER" id="PTHR34048">
    <property type="entry name" value="LOW-DENSITY RECEPTOR-LIKE PROTEIN"/>
    <property type="match status" value="1"/>
</dbReference>
<evidence type="ECO:0000313" key="3">
    <source>
        <dbReference type="EMBL" id="ABK21292.1"/>
    </source>
</evidence>
<dbReference type="GO" id="GO:0009535">
    <property type="term" value="C:chloroplast thylakoid membrane"/>
    <property type="evidence" value="ECO:0007669"/>
    <property type="project" value="TreeGrafter"/>
</dbReference>
<proteinExistence type="evidence at transcript level"/>
<protein>
    <recommendedName>
        <fullName evidence="4">YtxH domain-containing protein</fullName>
    </recommendedName>
</protein>
<accession>A9NKY1</accession>
<dbReference type="PANTHER" id="PTHR34048:SF3">
    <property type="entry name" value="LOW-DENSITY RECEPTOR-LIKE PROTEIN"/>
    <property type="match status" value="1"/>
</dbReference>
<dbReference type="GO" id="GO:0009706">
    <property type="term" value="C:chloroplast inner membrane"/>
    <property type="evidence" value="ECO:0007669"/>
    <property type="project" value="TreeGrafter"/>
</dbReference>
<dbReference type="InterPro" id="IPR040377">
    <property type="entry name" value="Ssl2009-like"/>
</dbReference>
<keyword evidence="2" id="KW-1133">Transmembrane helix</keyword>
<keyword evidence="2" id="KW-0812">Transmembrane</keyword>
<sequence>MAAVTPALINGASTSKSFEYGVVKFTPSRYSLSNLVWQNNRKPYGHMSCKRHISRAEYDSGRGRGSNGGDFLAGFFLGGAVFGALGYLFAPQISRALWTGYEDGLWKKLPKRMDDDASMEKTRKTLNEKIAQLNAAIDEVSSQLRAEDDASEPAVTASEGEPAT</sequence>
<feature type="transmembrane region" description="Helical" evidence="2">
    <location>
        <begin position="71"/>
        <end position="90"/>
    </location>
</feature>
<reference evidence="3" key="1">
    <citation type="journal article" date="2008" name="BMC Genomics">
        <title>A conifer genomics resource of 200,000 spruce (Picea spp.) ESTs and 6,464 high-quality, sequence-finished full-length cDNAs for Sitka spruce (Picea sitchensis).</title>
        <authorList>
            <person name="Ralph S.G."/>
            <person name="Chun H.J."/>
            <person name="Kolosova N."/>
            <person name="Cooper D."/>
            <person name="Oddy C."/>
            <person name="Ritland C.E."/>
            <person name="Kirkpatrick R."/>
            <person name="Moore R."/>
            <person name="Barber S."/>
            <person name="Holt R.A."/>
            <person name="Jones S.J."/>
            <person name="Marra M.A."/>
            <person name="Douglas C.J."/>
            <person name="Ritland K."/>
            <person name="Bohlmann J."/>
        </authorList>
    </citation>
    <scope>NUCLEOTIDE SEQUENCE</scope>
    <source>
        <tissue evidence="3">Green portion of the leader tissue</tissue>
    </source>
</reference>
<organism evidence="3">
    <name type="scientific">Picea sitchensis</name>
    <name type="common">Sitka spruce</name>
    <name type="synonym">Pinus sitchensis</name>
    <dbReference type="NCBI Taxonomy" id="3332"/>
    <lineage>
        <taxon>Eukaryota</taxon>
        <taxon>Viridiplantae</taxon>
        <taxon>Streptophyta</taxon>
        <taxon>Embryophyta</taxon>
        <taxon>Tracheophyta</taxon>
        <taxon>Spermatophyta</taxon>
        <taxon>Pinopsida</taxon>
        <taxon>Pinidae</taxon>
        <taxon>Conifers I</taxon>
        <taxon>Pinales</taxon>
        <taxon>Pinaceae</taxon>
        <taxon>Picea</taxon>
    </lineage>
</organism>